<feature type="compositionally biased region" description="Basic and acidic residues" evidence="10">
    <location>
        <begin position="635"/>
        <end position="645"/>
    </location>
</feature>
<dbReference type="Pfam" id="PF10212">
    <property type="entry name" value="PPP1R21_helical"/>
    <property type="match status" value="1"/>
</dbReference>
<protein>
    <recommendedName>
        <fullName evidence="2">Protein phosphatase 1 regulatory subunit 21</fullName>
    </recommendedName>
    <alternativeName>
        <fullName evidence="7">Coiled-coil domain-containing protein 128</fullName>
    </alternativeName>
    <alternativeName>
        <fullName evidence="8">Ferry endosomal RAB5 effector complex subunit 2</fullName>
    </alternativeName>
    <alternativeName>
        <fullName evidence="6">KLRAQ motif-containing protein 1</fullName>
    </alternativeName>
</protein>
<dbReference type="PANTHER" id="PTHR21448:SF0">
    <property type="entry name" value="PROTEIN PHOSPHATASE 1 REGULATORY SUBUNIT 21"/>
    <property type="match status" value="1"/>
</dbReference>
<evidence type="ECO:0000256" key="3">
    <source>
        <dbReference type="ARBA" id="ARBA00022753"/>
    </source>
</evidence>
<dbReference type="InterPro" id="IPR019348">
    <property type="entry name" value="PPP1R21_six_helix"/>
</dbReference>
<evidence type="ECO:0000256" key="6">
    <source>
        <dbReference type="ARBA" id="ARBA00031361"/>
    </source>
</evidence>
<keyword evidence="13" id="KW-1185">Reference proteome</keyword>
<evidence type="ECO:0000313" key="13">
    <source>
        <dbReference type="Proteomes" id="UP000887567"/>
    </source>
</evidence>
<dbReference type="SMART" id="SM01254">
    <property type="entry name" value="KLRAQ"/>
    <property type="match status" value="1"/>
</dbReference>
<sequence length="777" mass="88537">MSAEGQNLQAKYQKLASEYAKLRAQNTVLKKAVIEEQEKTKTLQEGGKQKDQTIRKYEQEIDSLQFRNDQLSKRVTVLQDELDNSGSKTWKSWGSPNVSRPTPDNDVIDEELQIKIQENERLQRQLFETSQEQKAIVSSLQERLEVAERTASTHQKAVDEAAETHRMVIDKLQEDRAMMEARLRKTEDELRTAVMNAEKSQQRLEIIKREMSDKYESAAKIIADKLPFNDTCDKEINILNVPTHDRKHQVKSKELIGLAAELIKEFTSALSNLHTYTEQRIKTFYVESAQQQLSAQTQKFCGYLHENAAVLRSVEHSFTAFYKELKTDSLITLETVSGLNAFAESFHNYIKYLEKLLPYYRLSTEEECSSSPCSTTLENHNKQVVASFAGMVRILSKVDSYVQALTSASSGNGLLPTNYNVCFMQLTCFLEELHESVKELSKHFHSKITVEHQLPTTTQTLKTTDDCIVSSLVFLVTVTGKIVKFMNNNLDFLTSKSVLRTRGASTATEADLTTSPLVVTFRHQAASYMTRLTKPRHESVPYNLSIHNHHVLATSKESSDTLSQQITHNQERLAQLEQTKEHWMLECQLLQVKYEKECNKVKSLQIDLEKAKSRLSGDEIKDASKDRAPSSPSHSRIEPDYKPTDLGDVLLETTTEVSDGMTRETLIKNHFTSRIGDLTTQLQITDSKAASFATECRSLYKRITQTDKERRELAAKLLTANSKVKQVEDELDVTKRNYETQLSMMSEHLCGMNEKLTTQQDEIESLKTSGRTKKAKK</sequence>
<evidence type="ECO:0000256" key="4">
    <source>
        <dbReference type="ARBA" id="ARBA00022884"/>
    </source>
</evidence>
<keyword evidence="5 9" id="KW-0175">Coiled coil</keyword>
<dbReference type="Pfam" id="PF10205">
    <property type="entry name" value="KLRAQ"/>
    <property type="match status" value="1"/>
</dbReference>
<feature type="region of interest" description="Disordered" evidence="10">
    <location>
        <begin position="85"/>
        <end position="105"/>
    </location>
</feature>
<evidence type="ECO:0000256" key="10">
    <source>
        <dbReference type="SAM" id="MobiDB-lite"/>
    </source>
</evidence>
<evidence type="ECO:0000256" key="8">
    <source>
        <dbReference type="ARBA" id="ARBA00044824"/>
    </source>
</evidence>
<organism evidence="12 13">
    <name type="scientific">Exaiptasia diaphana</name>
    <name type="common">Tropical sea anemone</name>
    <name type="synonym">Aiptasia pulchella</name>
    <dbReference type="NCBI Taxonomy" id="2652724"/>
    <lineage>
        <taxon>Eukaryota</taxon>
        <taxon>Metazoa</taxon>
        <taxon>Cnidaria</taxon>
        <taxon>Anthozoa</taxon>
        <taxon>Hexacorallia</taxon>
        <taxon>Actiniaria</taxon>
        <taxon>Aiptasiidae</taxon>
        <taxon>Exaiptasia</taxon>
    </lineage>
</organism>
<name>A0A913XJU1_EXADI</name>
<feature type="coiled-coil region" evidence="9">
    <location>
        <begin position="105"/>
        <end position="210"/>
    </location>
</feature>
<dbReference type="GO" id="GO:0003723">
    <property type="term" value="F:RNA binding"/>
    <property type="evidence" value="ECO:0007669"/>
    <property type="project" value="UniProtKB-KW"/>
</dbReference>
<dbReference type="OMA" id="XFSQYLH"/>
<comment type="subcellular location">
    <subcellularLocation>
        <location evidence="1">Early endosome</location>
    </subcellularLocation>
</comment>
<dbReference type="GO" id="GO:0005769">
    <property type="term" value="C:early endosome"/>
    <property type="evidence" value="ECO:0007669"/>
    <property type="project" value="UniProtKB-SubCell"/>
</dbReference>
<evidence type="ECO:0000259" key="11">
    <source>
        <dbReference type="SMART" id="SM01254"/>
    </source>
</evidence>
<dbReference type="KEGG" id="epa:110244104"/>
<evidence type="ECO:0000313" key="12">
    <source>
        <dbReference type="EnsemblMetazoa" id="XP_020905928.1"/>
    </source>
</evidence>
<feature type="coiled-coil region" evidence="9">
    <location>
        <begin position="710"/>
        <end position="737"/>
    </location>
</feature>
<keyword evidence="3" id="KW-0967">Endosome</keyword>
<dbReference type="EnsemblMetazoa" id="XM_021050269.2">
    <property type="protein sequence ID" value="XP_020905928.1"/>
    <property type="gene ID" value="LOC110244104"/>
</dbReference>
<dbReference type="RefSeq" id="XP_020905928.1">
    <property type="nucleotide sequence ID" value="XM_021050269.2"/>
</dbReference>
<dbReference type="OrthoDB" id="5566667at2759"/>
<feature type="compositionally biased region" description="Polar residues" evidence="10">
    <location>
        <begin position="85"/>
        <end position="102"/>
    </location>
</feature>
<feature type="coiled-coil region" evidence="9">
    <location>
        <begin position="5"/>
        <end position="81"/>
    </location>
</feature>
<evidence type="ECO:0000256" key="5">
    <source>
        <dbReference type="ARBA" id="ARBA00023054"/>
    </source>
</evidence>
<dbReference type="InterPro" id="IPR040024">
    <property type="entry name" value="PPP1R21"/>
</dbReference>
<dbReference type="AlphaFoldDB" id="A0A913XJU1"/>
<dbReference type="InterPro" id="IPR049372">
    <property type="entry name" value="PPP1R21_C"/>
</dbReference>
<evidence type="ECO:0000256" key="7">
    <source>
        <dbReference type="ARBA" id="ARBA00031617"/>
    </source>
</evidence>
<feature type="coiled-coil region" evidence="9">
    <location>
        <begin position="559"/>
        <end position="614"/>
    </location>
</feature>
<proteinExistence type="predicted"/>
<dbReference type="PANTHER" id="PTHR21448">
    <property type="entry name" value="SMOOTH MUSCLE MYOSIN HEAVY CHAIN-RELATED"/>
    <property type="match status" value="1"/>
</dbReference>
<feature type="region of interest" description="Disordered" evidence="10">
    <location>
        <begin position="616"/>
        <end position="645"/>
    </location>
</feature>
<feature type="domain" description="Protein phosphatase 1 regulatory subunit 21 N-terminal" evidence="11">
    <location>
        <begin position="13"/>
        <end position="112"/>
    </location>
</feature>
<accession>A0A913XJU1</accession>
<dbReference type="GeneID" id="110244104"/>
<keyword evidence="4" id="KW-0694">RNA-binding</keyword>
<evidence type="ECO:0000256" key="1">
    <source>
        <dbReference type="ARBA" id="ARBA00004412"/>
    </source>
</evidence>
<evidence type="ECO:0000256" key="9">
    <source>
        <dbReference type="SAM" id="Coils"/>
    </source>
</evidence>
<dbReference type="Proteomes" id="UP000887567">
    <property type="component" value="Unplaced"/>
</dbReference>
<reference evidence="12" key="1">
    <citation type="submission" date="2022-11" db="UniProtKB">
        <authorList>
            <consortium name="EnsemblMetazoa"/>
        </authorList>
    </citation>
    <scope>IDENTIFICATION</scope>
</reference>
<dbReference type="GO" id="GO:0016020">
    <property type="term" value="C:membrane"/>
    <property type="evidence" value="ECO:0007669"/>
    <property type="project" value="TreeGrafter"/>
</dbReference>
<feature type="compositionally biased region" description="Basic and acidic residues" evidence="10">
    <location>
        <begin position="616"/>
        <end position="628"/>
    </location>
</feature>
<evidence type="ECO:0000256" key="2">
    <source>
        <dbReference type="ARBA" id="ARBA00020102"/>
    </source>
</evidence>
<dbReference type="InterPro" id="IPR019343">
    <property type="entry name" value="PPP1R21_N"/>
</dbReference>
<dbReference type="Pfam" id="PF21636">
    <property type="entry name" value="PPP1R21_C"/>
    <property type="match status" value="1"/>
</dbReference>